<gene>
    <name evidence="3" type="ORF">KDL01_39535</name>
</gene>
<comment type="similarity">
    <text evidence="1">Belongs to the PemK/MazF family.</text>
</comment>
<proteinExistence type="inferred from homology"/>
<evidence type="ECO:0000313" key="3">
    <source>
        <dbReference type="EMBL" id="MBR7839419.1"/>
    </source>
</evidence>
<dbReference type="SUPFAM" id="SSF50118">
    <property type="entry name" value="Cell growth inhibitor/plasmid maintenance toxic component"/>
    <property type="match status" value="1"/>
</dbReference>
<sequence length="110" mass="12134">MERGEVWWALLDERRPVVILSRDGAEELRAIQVVAPTETDLTDVGIEVRLGEEEGLADVGVVRVALPRAGFIPCTWLVTLTDDALLEQAGRLSSAKLRELTDALRLAQLE</sequence>
<comment type="caution">
    <text evidence="3">The sequence shown here is derived from an EMBL/GenBank/DDBJ whole genome shotgun (WGS) entry which is preliminary data.</text>
</comment>
<keyword evidence="4" id="KW-1185">Reference proteome</keyword>
<dbReference type="InterPro" id="IPR011067">
    <property type="entry name" value="Plasmid_toxin/cell-grow_inhib"/>
</dbReference>
<name>A0A941F1K1_9ACTN</name>
<protein>
    <submittedName>
        <fullName evidence="3">Type II toxin-antitoxin system PemK/MazF family toxin</fullName>
    </submittedName>
</protein>
<dbReference type="Proteomes" id="UP000675781">
    <property type="component" value="Unassembled WGS sequence"/>
</dbReference>
<dbReference type="InterPro" id="IPR003477">
    <property type="entry name" value="PemK-like"/>
</dbReference>
<dbReference type="Pfam" id="PF02452">
    <property type="entry name" value="PemK_toxin"/>
    <property type="match status" value="1"/>
</dbReference>
<organism evidence="3 4">
    <name type="scientific">Actinospica durhamensis</name>
    <dbReference type="NCBI Taxonomy" id="1508375"/>
    <lineage>
        <taxon>Bacteria</taxon>
        <taxon>Bacillati</taxon>
        <taxon>Actinomycetota</taxon>
        <taxon>Actinomycetes</taxon>
        <taxon>Catenulisporales</taxon>
        <taxon>Actinospicaceae</taxon>
        <taxon>Actinospica</taxon>
    </lineage>
</organism>
<dbReference type="Gene3D" id="2.30.30.110">
    <property type="match status" value="1"/>
</dbReference>
<evidence type="ECO:0000256" key="2">
    <source>
        <dbReference type="ARBA" id="ARBA00022649"/>
    </source>
</evidence>
<keyword evidence="2" id="KW-1277">Toxin-antitoxin system</keyword>
<reference evidence="3" key="1">
    <citation type="submission" date="2021-04" db="EMBL/GenBank/DDBJ databases">
        <title>Genome based classification of Actinospica acidithermotolerans sp. nov., an actinobacterium isolated from an Indonesian hot spring.</title>
        <authorList>
            <person name="Kusuma A.B."/>
            <person name="Putra K.E."/>
            <person name="Nafisah S."/>
            <person name="Loh J."/>
            <person name="Nouioui I."/>
            <person name="Goodfellow M."/>
        </authorList>
    </citation>
    <scope>NUCLEOTIDE SEQUENCE</scope>
    <source>
        <strain evidence="3">CSCA 57</strain>
    </source>
</reference>
<evidence type="ECO:0000256" key="1">
    <source>
        <dbReference type="ARBA" id="ARBA00007521"/>
    </source>
</evidence>
<dbReference type="EMBL" id="JAGSOG010000444">
    <property type="protein sequence ID" value="MBR7839419.1"/>
    <property type="molecule type" value="Genomic_DNA"/>
</dbReference>
<dbReference type="AlphaFoldDB" id="A0A941F1K1"/>
<evidence type="ECO:0000313" key="4">
    <source>
        <dbReference type="Proteomes" id="UP000675781"/>
    </source>
</evidence>
<dbReference type="RefSeq" id="WP_212533855.1">
    <property type="nucleotide sequence ID" value="NZ_JAGSOG010000444.1"/>
</dbReference>
<dbReference type="GO" id="GO:0003677">
    <property type="term" value="F:DNA binding"/>
    <property type="evidence" value="ECO:0007669"/>
    <property type="project" value="InterPro"/>
</dbReference>
<accession>A0A941F1K1</accession>